<name>A0AAN6N0Z8_9PEZI</name>
<reference evidence="12" key="1">
    <citation type="journal article" date="2023" name="Mol. Phylogenet. Evol.">
        <title>Genome-scale phylogeny and comparative genomics of the fungal order Sordariales.</title>
        <authorList>
            <person name="Hensen N."/>
            <person name="Bonometti L."/>
            <person name="Westerberg I."/>
            <person name="Brannstrom I.O."/>
            <person name="Guillou S."/>
            <person name="Cros-Aarteil S."/>
            <person name="Calhoun S."/>
            <person name="Haridas S."/>
            <person name="Kuo A."/>
            <person name="Mondo S."/>
            <person name="Pangilinan J."/>
            <person name="Riley R."/>
            <person name="LaButti K."/>
            <person name="Andreopoulos B."/>
            <person name="Lipzen A."/>
            <person name="Chen C."/>
            <person name="Yan M."/>
            <person name="Daum C."/>
            <person name="Ng V."/>
            <person name="Clum A."/>
            <person name="Steindorff A."/>
            <person name="Ohm R.A."/>
            <person name="Martin F."/>
            <person name="Silar P."/>
            <person name="Natvig D.O."/>
            <person name="Lalanne C."/>
            <person name="Gautier V."/>
            <person name="Ament-Velasquez S.L."/>
            <person name="Kruys A."/>
            <person name="Hutchinson M.I."/>
            <person name="Powell A.J."/>
            <person name="Barry K."/>
            <person name="Miller A.N."/>
            <person name="Grigoriev I.V."/>
            <person name="Debuchy R."/>
            <person name="Gladieux P."/>
            <person name="Hiltunen Thoren M."/>
            <person name="Johannesson H."/>
        </authorList>
    </citation>
    <scope>NUCLEOTIDE SEQUENCE [LARGE SCALE GENOMIC DNA]</scope>
    <source>
        <strain evidence="12">CBS 340.73</strain>
    </source>
</reference>
<dbReference type="PROSITE" id="PS50011">
    <property type="entry name" value="PROTEIN_KINASE_DOM"/>
    <property type="match status" value="1"/>
</dbReference>
<evidence type="ECO:0000256" key="2">
    <source>
        <dbReference type="ARBA" id="ARBA00022448"/>
    </source>
</evidence>
<evidence type="ECO:0000256" key="6">
    <source>
        <dbReference type="ARBA" id="ARBA00030237"/>
    </source>
</evidence>
<feature type="region of interest" description="Disordered" evidence="9">
    <location>
        <begin position="288"/>
        <end position="320"/>
    </location>
</feature>
<evidence type="ECO:0000256" key="4">
    <source>
        <dbReference type="ARBA" id="ARBA00022840"/>
    </source>
</evidence>
<evidence type="ECO:0000256" key="5">
    <source>
        <dbReference type="ARBA" id="ARBA00023006"/>
    </source>
</evidence>
<dbReference type="InterPro" id="IPR008271">
    <property type="entry name" value="Ser/Thr_kinase_AS"/>
</dbReference>
<dbReference type="GO" id="GO:0010506">
    <property type="term" value="P:regulation of autophagy"/>
    <property type="evidence" value="ECO:0007669"/>
    <property type="project" value="InterPro"/>
</dbReference>
<feature type="binding site" evidence="7">
    <location>
        <position position="41"/>
    </location>
    <ligand>
        <name>ATP</name>
        <dbReference type="ChEBI" id="CHEBI:30616"/>
    </ligand>
</feature>
<dbReference type="GO" id="GO:0005524">
    <property type="term" value="F:ATP binding"/>
    <property type="evidence" value="ECO:0007669"/>
    <property type="project" value="UniProtKB-UniRule"/>
</dbReference>
<dbReference type="PANTHER" id="PTHR24348">
    <property type="entry name" value="SERINE/THREONINE-PROTEIN KINASE UNC-51-RELATED"/>
    <property type="match status" value="1"/>
</dbReference>
<evidence type="ECO:0000256" key="8">
    <source>
        <dbReference type="RuleBase" id="RU000304"/>
    </source>
</evidence>
<keyword evidence="11" id="KW-0808">Transferase</keyword>
<evidence type="ECO:0000313" key="11">
    <source>
        <dbReference type="EMBL" id="KAK3936596.1"/>
    </source>
</evidence>
<dbReference type="InterPro" id="IPR045269">
    <property type="entry name" value="Atg1-like"/>
</dbReference>
<dbReference type="GO" id="GO:0006914">
    <property type="term" value="P:autophagy"/>
    <property type="evidence" value="ECO:0007669"/>
    <property type="project" value="UniProtKB-KW"/>
</dbReference>
<dbReference type="GO" id="GO:0034045">
    <property type="term" value="C:phagophore assembly site membrane"/>
    <property type="evidence" value="ECO:0007669"/>
    <property type="project" value="UniProtKB-SubCell"/>
</dbReference>
<dbReference type="GO" id="GO:0004674">
    <property type="term" value="F:protein serine/threonine kinase activity"/>
    <property type="evidence" value="ECO:0007669"/>
    <property type="project" value="UniProtKB-KW"/>
</dbReference>
<dbReference type="InterPro" id="IPR017441">
    <property type="entry name" value="Protein_kinase_ATP_BS"/>
</dbReference>
<keyword evidence="4 7" id="KW-0067">ATP-binding</keyword>
<dbReference type="SUPFAM" id="SSF56112">
    <property type="entry name" value="Protein kinase-like (PK-like)"/>
    <property type="match status" value="1"/>
</dbReference>
<evidence type="ECO:0000256" key="9">
    <source>
        <dbReference type="SAM" id="MobiDB-lite"/>
    </source>
</evidence>
<evidence type="ECO:0000256" key="1">
    <source>
        <dbReference type="ARBA" id="ARBA00004623"/>
    </source>
</evidence>
<organism evidence="11 12">
    <name type="scientific">Diplogelasinospora grovesii</name>
    <dbReference type="NCBI Taxonomy" id="303347"/>
    <lineage>
        <taxon>Eukaryota</taxon>
        <taxon>Fungi</taxon>
        <taxon>Dikarya</taxon>
        <taxon>Ascomycota</taxon>
        <taxon>Pezizomycotina</taxon>
        <taxon>Sordariomycetes</taxon>
        <taxon>Sordariomycetidae</taxon>
        <taxon>Sordariales</taxon>
        <taxon>Diplogelasinosporaceae</taxon>
        <taxon>Diplogelasinospora</taxon>
    </lineage>
</organism>
<dbReference type="PROSITE" id="PS00108">
    <property type="entry name" value="PROTEIN_KINASE_ST"/>
    <property type="match status" value="1"/>
</dbReference>
<keyword evidence="8" id="KW-0723">Serine/threonine-protein kinase</keyword>
<feature type="domain" description="Protein kinase" evidence="10">
    <location>
        <begin position="7"/>
        <end position="249"/>
    </location>
</feature>
<dbReference type="EMBL" id="MU853878">
    <property type="protein sequence ID" value="KAK3936596.1"/>
    <property type="molecule type" value="Genomic_DNA"/>
</dbReference>
<proteinExistence type="inferred from homology"/>
<dbReference type="Pfam" id="PF00069">
    <property type="entry name" value="Pkinase"/>
    <property type="match status" value="1"/>
</dbReference>
<keyword evidence="12" id="KW-1185">Reference proteome</keyword>
<dbReference type="Gene3D" id="1.10.510.10">
    <property type="entry name" value="Transferase(Phosphotransferase) domain 1"/>
    <property type="match status" value="1"/>
</dbReference>
<comment type="subcellular location">
    <subcellularLocation>
        <location evidence="1">Preautophagosomal structure membrane</location>
        <topology evidence="1">Peripheral membrane protein</topology>
    </subcellularLocation>
</comment>
<protein>
    <recommendedName>
        <fullName evidence="6">Autophagy-related protein 1</fullName>
    </recommendedName>
</protein>
<evidence type="ECO:0000259" key="10">
    <source>
        <dbReference type="PROSITE" id="PS50011"/>
    </source>
</evidence>
<sequence length="444" mass="48277">MLSLSDIEMRNPIGAGRFGQVFRARVKQTNQLQTNQLVAVKVLSRNSIQETHIRRELQALHQLRHNNIIPLLGWDIGPDKVHIIMPLRQGSLGKLGRLSPDGPIFLSLVLHTLSALKHLASKGLCHRDVKPDNILYDIMRDGSYRFQLADFGLVTTASMAASICGTMTFMAPEMFGPTPRQTPKMDVWSLLVTLLCVLGDIDLKTLNNIPMLHRAVVAAAERRGALAPMARTEPSERASAAEILSHVRGRTQNRTAAAARNAASPPAAQLAAAAAAAPAPAPAVLASPWPQARRRHSAWAQASPQTQQQQQQQQQQPALSSPSLLLGGLSVSDFPTFGSLLQHRLNLLARTPIIPRLGAAPPTQEAYPMPQAASRRGHQIIQPPAPFPPLIPIDDYLQLNEEQRGLPPGGMIAFFFDPSPHPGSPSVCYVQRHLPPATRTLGGR</sequence>
<dbReference type="SMART" id="SM00220">
    <property type="entry name" value="S_TKc"/>
    <property type="match status" value="1"/>
</dbReference>
<keyword evidence="3 7" id="KW-0547">Nucleotide-binding</keyword>
<keyword evidence="5" id="KW-0072">Autophagy</keyword>
<comment type="similarity">
    <text evidence="8">Belongs to the protein kinase superfamily.</text>
</comment>
<dbReference type="AlphaFoldDB" id="A0AAN6N0Z8"/>
<dbReference type="InterPro" id="IPR011009">
    <property type="entry name" value="Kinase-like_dom_sf"/>
</dbReference>
<dbReference type="PROSITE" id="PS00107">
    <property type="entry name" value="PROTEIN_KINASE_ATP"/>
    <property type="match status" value="1"/>
</dbReference>
<evidence type="ECO:0000256" key="7">
    <source>
        <dbReference type="PROSITE-ProRule" id="PRU10141"/>
    </source>
</evidence>
<dbReference type="InterPro" id="IPR000719">
    <property type="entry name" value="Prot_kinase_dom"/>
</dbReference>
<keyword evidence="2" id="KW-0813">Transport</keyword>
<keyword evidence="11" id="KW-0418">Kinase</keyword>
<evidence type="ECO:0000256" key="3">
    <source>
        <dbReference type="ARBA" id="ARBA00022741"/>
    </source>
</evidence>
<dbReference type="Proteomes" id="UP001303473">
    <property type="component" value="Unassembled WGS sequence"/>
</dbReference>
<gene>
    <name evidence="11" type="ORF">QBC46DRAFT_25344</name>
</gene>
<feature type="compositionally biased region" description="Low complexity" evidence="9">
    <location>
        <begin position="300"/>
        <end position="320"/>
    </location>
</feature>
<accession>A0AAN6N0Z8</accession>
<evidence type="ECO:0000313" key="12">
    <source>
        <dbReference type="Proteomes" id="UP001303473"/>
    </source>
</evidence>
<comment type="caution">
    <text evidence="11">The sequence shown here is derived from an EMBL/GenBank/DDBJ whole genome shotgun (WGS) entry which is preliminary data.</text>
</comment>